<dbReference type="EMBL" id="JABCRI010000001">
    <property type="protein sequence ID" value="KAF8412418.1"/>
    <property type="molecule type" value="Genomic_DNA"/>
</dbReference>
<evidence type="ECO:0000256" key="1">
    <source>
        <dbReference type="ARBA" id="ARBA00022741"/>
    </source>
</evidence>
<dbReference type="AlphaFoldDB" id="A0A834ZWA5"/>
<dbReference type="GO" id="GO:0016787">
    <property type="term" value="F:hydrolase activity"/>
    <property type="evidence" value="ECO:0007669"/>
    <property type="project" value="UniProtKB-KW"/>
</dbReference>
<keyword evidence="1" id="KW-0547">Nucleotide-binding</keyword>
<dbReference type="SUPFAM" id="SSF54197">
    <property type="entry name" value="HIT-like"/>
    <property type="match status" value="1"/>
</dbReference>
<keyword evidence="4" id="KW-1185">Reference proteome</keyword>
<evidence type="ECO:0000313" key="3">
    <source>
        <dbReference type="EMBL" id="KAF8412418.1"/>
    </source>
</evidence>
<dbReference type="OrthoDB" id="1915375at2759"/>
<dbReference type="Proteomes" id="UP000655225">
    <property type="component" value="Unassembled WGS sequence"/>
</dbReference>
<accession>A0A834ZWA5</accession>
<dbReference type="Pfam" id="PF11969">
    <property type="entry name" value="DcpS_C"/>
    <property type="match status" value="1"/>
</dbReference>
<comment type="caution">
    <text evidence="3">The sequence shown here is derived from an EMBL/GenBank/DDBJ whole genome shotgun (WGS) entry which is preliminary data.</text>
</comment>
<dbReference type="PANTHER" id="PTHR12486:SF5">
    <property type="entry name" value="ADENOSINE 5'-MONOPHOSPHORAMIDASE HINT3"/>
    <property type="match status" value="1"/>
</dbReference>
<gene>
    <name evidence="3" type="ORF">HHK36_000382</name>
</gene>
<keyword evidence="2" id="KW-0378">Hydrolase</keyword>
<evidence type="ECO:0000256" key="2">
    <source>
        <dbReference type="ARBA" id="ARBA00022801"/>
    </source>
</evidence>
<dbReference type="GO" id="GO:0000166">
    <property type="term" value="F:nucleotide binding"/>
    <property type="evidence" value="ECO:0007669"/>
    <property type="project" value="UniProtKB-KW"/>
</dbReference>
<dbReference type="InterPro" id="IPR036265">
    <property type="entry name" value="HIT-like_sf"/>
</dbReference>
<organism evidence="3 4">
    <name type="scientific">Tetracentron sinense</name>
    <name type="common">Spur-leaf</name>
    <dbReference type="NCBI Taxonomy" id="13715"/>
    <lineage>
        <taxon>Eukaryota</taxon>
        <taxon>Viridiplantae</taxon>
        <taxon>Streptophyta</taxon>
        <taxon>Embryophyta</taxon>
        <taxon>Tracheophyta</taxon>
        <taxon>Spermatophyta</taxon>
        <taxon>Magnoliopsida</taxon>
        <taxon>Trochodendrales</taxon>
        <taxon>Trochodendraceae</taxon>
        <taxon>Tetracentron</taxon>
    </lineage>
</organism>
<dbReference type="Gene3D" id="3.30.428.10">
    <property type="entry name" value="HIT-like"/>
    <property type="match status" value="1"/>
</dbReference>
<sequence>MLDVGKTLLLKDAPQSKRYRLGFHQPPLNSVNHLHLHCLALPFIPKWKHVKYMSLGPLGGFIDAEKLLEKIKPSTSIH</sequence>
<protein>
    <recommendedName>
        <fullName evidence="5">HIT domain-containing protein</fullName>
    </recommendedName>
</protein>
<evidence type="ECO:0000313" key="4">
    <source>
        <dbReference type="Proteomes" id="UP000655225"/>
    </source>
</evidence>
<reference evidence="3 4" key="1">
    <citation type="submission" date="2020-04" db="EMBL/GenBank/DDBJ databases">
        <title>Plant Genome Project.</title>
        <authorList>
            <person name="Zhang R.-G."/>
        </authorList>
    </citation>
    <scope>NUCLEOTIDE SEQUENCE [LARGE SCALE GENOMIC DNA]</scope>
    <source>
        <strain evidence="3">YNK0</strain>
        <tissue evidence="3">Leaf</tissue>
    </source>
</reference>
<name>A0A834ZWA5_TETSI</name>
<dbReference type="PANTHER" id="PTHR12486">
    <property type="entry name" value="APRATAXIN-RELATED"/>
    <property type="match status" value="1"/>
</dbReference>
<evidence type="ECO:0008006" key="5">
    <source>
        <dbReference type="Google" id="ProtNLM"/>
    </source>
</evidence>
<proteinExistence type="predicted"/>